<evidence type="ECO:0000259" key="3">
    <source>
        <dbReference type="Pfam" id="PF17886"/>
    </source>
</evidence>
<proteinExistence type="inferred from homology"/>
<comment type="caution">
    <text evidence="4">The sequence shown here is derived from an EMBL/GenBank/DDBJ whole genome shotgun (WGS) entry which is preliminary data.</text>
</comment>
<organism evidence="4 5">
    <name type="scientific">Actinoalloteichus caeruleus DSM 43889</name>
    <dbReference type="NCBI Taxonomy" id="1120930"/>
    <lineage>
        <taxon>Bacteria</taxon>
        <taxon>Bacillati</taxon>
        <taxon>Actinomycetota</taxon>
        <taxon>Actinomycetes</taxon>
        <taxon>Pseudonocardiales</taxon>
        <taxon>Pseudonocardiaceae</taxon>
        <taxon>Actinoalloteichus</taxon>
        <taxon>Actinoalloteichus cyanogriseus</taxon>
    </lineage>
</organism>
<dbReference type="Pfam" id="PF17886">
    <property type="entry name" value="ArsA_HSP20"/>
    <property type="match status" value="1"/>
</dbReference>
<protein>
    <submittedName>
        <fullName evidence="4">Anion-transporting ATPase</fullName>
    </submittedName>
</protein>
<accession>A0ABT1JH94</accession>
<evidence type="ECO:0000313" key="4">
    <source>
        <dbReference type="EMBL" id="MCP2331875.1"/>
    </source>
</evidence>
<dbReference type="InterPro" id="IPR040612">
    <property type="entry name" value="ArsA_HSP20-like"/>
</dbReference>
<feature type="domain" description="ArsA/GET3 Anion-transporting ATPase-like" evidence="2">
    <location>
        <begin position="2"/>
        <end position="98"/>
    </location>
</feature>
<comment type="similarity">
    <text evidence="1">Belongs to the arsA ATPase family.</text>
</comment>
<reference evidence="4 5" key="1">
    <citation type="submission" date="2013-07" db="EMBL/GenBank/DDBJ databases">
        <authorList>
            <consortium name="DOE Joint Genome Institute"/>
            <person name="Reeve W."/>
            <person name="Huntemann M."/>
            <person name="Han J."/>
            <person name="Chen A."/>
            <person name="Kyrpides N."/>
            <person name="Mavromatis K."/>
            <person name="Markowitz V."/>
            <person name="Palaniappan K."/>
            <person name="Ivanova N."/>
            <person name="Schaumberg A."/>
            <person name="Pati A."/>
            <person name="Liolios K."/>
            <person name="Nordberg H.P."/>
            <person name="Cantor M.N."/>
            <person name="Hua S.X."/>
            <person name="Woyke T."/>
        </authorList>
    </citation>
    <scope>NUCLEOTIDE SEQUENCE [LARGE SCALE GENOMIC DNA]</scope>
    <source>
        <strain evidence="4 5">DSM 43889</strain>
    </source>
</reference>
<name>A0ABT1JH94_ACTCY</name>
<reference evidence="4 5" key="2">
    <citation type="submission" date="2022-06" db="EMBL/GenBank/DDBJ databases">
        <title>Genomic Encyclopedia of Type Strains, Phase I: the one thousand microbial genomes (KMG-I) project.</title>
        <authorList>
            <person name="Kyrpides N."/>
        </authorList>
    </citation>
    <scope>NUCLEOTIDE SEQUENCE [LARGE SCALE GENOMIC DNA]</scope>
    <source>
        <strain evidence="4 5">DSM 43889</strain>
    </source>
</reference>
<dbReference type="Proteomes" id="UP000791080">
    <property type="component" value="Unassembled WGS sequence"/>
</dbReference>
<dbReference type="EMBL" id="AUBJ02000001">
    <property type="protein sequence ID" value="MCP2331875.1"/>
    <property type="molecule type" value="Genomic_DNA"/>
</dbReference>
<dbReference type="Gene3D" id="2.60.40.790">
    <property type="match status" value="1"/>
</dbReference>
<gene>
    <name evidence="4" type="ORF">G443_002145</name>
</gene>
<dbReference type="InterPro" id="IPR025723">
    <property type="entry name" value="ArsA/GET3_ATPase-like"/>
</dbReference>
<sequence>MRLVLTPERVVAAETRRTLTALALQGVRVDGVVVNRLVPDVGDETGTAADWLRRRRAEQEAVLTEVRESTDVPVRVVPHVADEPVGLPRLGELALALYGADDPLAGAPPTRLISVWREDDEGDYLLRLAVPLAAEAALDLARVGDELVVTVDGRRRLVDLPSVLRRCQVVSASAGPGGLTVRFRPDPRLWMR</sequence>
<feature type="domain" description="ArsA HSP20-like" evidence="3">
    <location>
        <begin position="122"/>
        <end position="183"/>
    </location>
</feature>
<dbReference type="InterPro" id="IPR008978">
    <property type="entry name" value="HSP20-like_chaperone"/>
</dbReference>
<dbReference type="Gene3D" id="3.40.50.300">
    <property type="entry name" value="P-loop containing nucleotide triphosphate hydrolases"/>
    <property type="match status" value="1"/>
</dbReference>
<dbReference type="PANTHER" id="PTHR10803">
    <property type="entry name" value="ARSENICAL PUMP-DRIVING ATPASE ARSENITE-TRANSLOCATING ATPASE"/>
    <property type="match status" value="1"/>
</dbReference>
<evidence type="ECO:0000313" key="5">
    <source>
        <dbReference type="Proteomes" id="UP000791080"/>
    </source>
</evidence>
<dbReference type="InterPro" id="IPR027417">
    <property type="entry name" value="P-loop_NTPase"/>
</dbReference>
<dbReference type="InterPro" id="IPR016300">
    <property type="entry name" value="ATPase_ArsA/GET3"/>
</dbReference>
<evidence type="ECO:0000259" key="2">
    <source>
        <dbReference type="Pfam" id="PF02374"/>
    </source>
</evidence>
<keyword evidence="5" id="KW-1185">Reference proteome</keyword>
<evidence type="ECO:0000256" key="1">
    <source>
        <dbReference type="ARBA" id="ARBA00011040"/>
    </source>
</evidence>
<dbReference type="Pfam" id="PF02374">
    <property type="entry name" value="ArsA_ATPase"/>
    <property type="match status" value="1"/>
</dbReference>
<dbReference type="PANTHER" id="PTHR10803:SF3">
    <property type="entry name" value="ATPASE GET3"/>
    <property type="match status" value="1"/>
</dbReference>